<dbReference type="EMBL" id="NIRI02000077">
    <property type="protein sequence ID" value="KAG5441486.1"/>
    <property type="molecule type" value="Genomic_DNA"/>
</dbReference>
<gene>
    <name evidence="1" type="ORF">CSKR_109805</name>
</gene>
<proteinExistence type="predicted"/>
<evidence type="ECO:0000313" key="2">
    <source>
        <dbReference type="Proteomes" id="UP000286415"/>
    </source>
</evidence>
<dbReference type="OrthoDB" id="6264453at2759"/>
<reference evidence="1 2" key="2">
    <citation type="journal article" date="2021" name="Genomics">
        <title>High-quality reference genome for Clonorchis sinensis.</title>
        <authorList>
            <person name="Young N.D."/>
            <person name="Stroehlein A.J."/>
            <person name="Kinkar L."/>
            <person name="Wang T."/>
            <person name="Sohn W.M."/>
            <person name="Chang B.C.H."/>
            <person name="Kaur P."/>
            <person name="Weisz D."/>
            <person name="Dudchenko O."/>
            <person name="Aiden E.L."/>
            <person name="Korhonen P.K."/>
            <person name="Gasser R.B."/>
        </authorList>
    </citation>
    <scope>NUCLEOTIDE SEQUENCE [LARGE SCALE GENOMIC DNA]</scope>
    <source>
        <strain evidence="1">Cs-k2</strain>
    </source>
</reference>
<accession>A0A3R7DM84</accession>
<comment type="caution">
    <text evidence="1">The sequence shown here is derived from an EMBL/GenBank/DDBJ whole genome shotgun (WGS) entry which is preliminary data.</text>
</comment>
<keyword evidence="2" id="KW-1185">Reference proteome</keyword>
<organism evidence="1 2">
    <name type="scientific">Clonorchis sinensis</name>
    <name type="common">Chinese liver fluke</name>
    <dbReference type="NCBI Taxonomy" id="79923"/>
    <lineage>
        <taxon>Eukaryota</taxon>
        <taxon>Metazoa</taxon>
        <taxon>Spiralia</taxon>
        <taxon>Lophotrochozoa</taxon>
        <taxon>Platyhelminthes</taxon>
        <taxon>Trematoda</taxon>
        <taxon>Digenea</taxon>
        <taxon>Opisthorchiida</taxon>
        <taxon>Opisthorchiata</taxon>
        <taxon>Opisthorchiidae</taxon>
        <taxon>Clonorchis</taxon>
    </lineage>
</organism>
<dbReference type="InParanoid" id="A0A3R7DM84"/>
<reference evidence="1 2" key="1">
    <citation type="journal article" date="2018" name="Biotechnol. Adv.">
        <title>Improved genomic resources and new bioinformatic workflow for the carcinogenic parasite Clonorchis sinensis: Biotechnological implications.</title>
        <authorList>
            <person name="Wang D."/>
            <person name="Korhonen P.K."/>
            <person name="Gasser R.B."/>
            <person name="Young N.D."/>
        </authorList>
    </citation>
    <scope>NUCLEOTIDE SEQUENCE [LARGE SCALE GENOMIC DNA]</scope>
    <source>
        <strain evidence="1">Cs-k2</strain>
    </source>
</reference>
<dbReference type="AlphaFoldDB" id="A0A3R7DM84"/>
<evidence type="ECO:0000313" key="1">
    <source>
        <dbReference type="EMBL" id="KAG5441486.1"/>
    </source>
</evidence>
<dbReference type="Proteomes" id="UP000286415">
    <property type="component" value="Unassembled WGS sequence"/>
</dbReference>
<protein>
    <submittedName>
        <fullName evidence="1">Uncharacterized protein</fullName>
    </submittedName>
</protein>
<sequence length="155" mass="17675">MFRYLEDDSLLPSGNTLLIRLVKTGAIHSFADRKIRLAKTRGLHLPDESQEGRNRSSIANNLSNTWPHLMTVMLHALLVVTLSFATLLPFAELITLNEALHDPPRYIRYKQEEFNTGLHAGLSVLLLYSMLTTIILTFTGISRKFGRRRRRTKTA</sequence>
<name>A0A3R7DM84_CLOSI</name>